<evidence type="ECO:0000256" key="2">
    <source>
        <dbReference type="ARBA" id="ARBA00023319"/>
    </source>
</evidence>
<dbReference type="InterPro" id="IPR003006">
    <property type="entry name" value="Ig/MHC_CS"/>
</dbReference>
<dbReference type="Proteomes" id="UP000011080">
    <property type="component" value="Unassembled WGS sequence"/>
</dbReference>
<sequence>SPVVSVFVPPRNSLSGDGNSQASLICQATDFSPKQISLSWFRDGKRVVSGISEGQVETVQSSPITFRAYSMLTITERDWLSQNVYTCQVEHNMETFQKNVS</sequence>
<evidence type="ECO:0000313" key="5">
    <source>
        <dbReference type="Proteomes" id="UP000011080"/>
    </source>
</evidence>
<evidence type="ECO:0000259" key="3">
    <source>
        <dbReference type="PROSITE" id="PS50835"/>
    </source>
</evidence>
<dbReference type="Gene3D" id="2.60.40.10">
    <property type="entry name" value="Immunoglobulins"/>
    <property type="match status" value="1"/>
</dbReference>
<dbReference type="InterPro" id="IPR003597">
    <property type="entry name" value="Ig_C1-set"/>
</dbReference>
<gene>
    <name evidence="4" type="ORF">M91_04407</name>
</gene>
<dbReference type="EMBL" id="JH883744">
    <property type="protein sequence ID" value="ELR45966.1"/>
    <property type="molecule type" value="Genomic_DNA"/>
</dbReference>
<protein>
    <recommendedName>
        <fullName evidence="3">Ig-like domain-containing protein</fullName>
    </recommendedName>
</protein>
<dbReference type="STRING" id="72004.ENSBMUP00000002590"/>
<feature type="domain" description="Ig-like" evidence="3">
    <location>
        <begin position="2"/>
        <end position="101"/>
    </location>
</feature>
<dbReference type="InterPro" id="IPR050160">
    <property type="entry name" value="MHC/Immunoglobulin"/>
</dbReference>
<name>L8HPZ9_9CETA</name>
<proteinExistence type="predicted"/>
<dbReference type="PANTHER" id="PTHR19944:SF98">
    <property type="entry name" value="IG-LIKE DOMAIN-CONTAINING PROTEIN"/>
    <property type="match status" value="1"/>
</dbReference>
<dbReference type="InterPro" id="IPR036179">
    <property type="entry name" value="Ig-like_dom_sf"/>
</dbReference>
<dbReference type="PROSITE" id="PS00290">
    <property type="entry name" value="IG_MHC"/>
    <property type="match status" value="1"/>
</dbReference>
<dbReference type="AlphaFoldDB" id="L8HPZ9"/>
<dbReference type="Pfam" id="PF07654">
    <property type="entry name" value="C1-set"/>
    <property type="match status" value="1"/>
</dbReference>
<dbReference type="FunFam" id="2.60.40.10:FF:000463">
    <property type="entry name" value="Immunoglobulin heavy constant gamma 1"/>
    <property type="match status" value="1"/>
</dbReference>
<keyword evidence="2" id="KW-0393">Immunoglobulin domain</keyword>
<accession>L8HPZ9</accession>
<dbReference type="SMART" id="SM00407">
    <property type="entry name" value="IGc1"/>
    <property type="match status" value="1"/>
</dbReference>
<dbReference type="InterPro" id="IPR013783">
    <property type="entry name" value="Ig-like_fold"/>
</dbReference>
<evidence type="ECO:0000313" key="4">
    <source>
        <dbReference type="EMBL" id="ELR45966.1"/>
    </source>
</evidence>
<reference evidence="4 5" key="1">
    <citation type="journal article" date="2012" name="Nat. Genet.">
        <title>The yak genome and adaptation to life at high altitude.</title>
        <authorList>
            <person name="Qiu Q."/>
            <person name="Zhang G."/>
            <person name="Ma T."/>
            <person name="Qian W."/>
            <person name="Wang J."/>
            <person name="Ye Z."/>
            <person name="Cao C."/>
            <person name="Hu Q."/>
            <person name="Kim J."/>
            <person name="Larkin D.M."/>
            <person name="Auvil L."/>
            <person name="Capitanu B."/>
            <person name="Ma J."/>
            <person name="Lewin H.A."/>
            <person name="Qian X."/>
            <person name="Lang Y."/>
            <person name="Zhou R."/>
            <person name="Wang L."/>
            <person name="Wang K."/>
            <person name="Xia J."/>
            <person name="Liao S."/>
            <person name="Pan S."/>
            <person name="Lu X."/>
            <person name="Hou H."/>
            <person name="Wang Y."/>
            <person name="Zang X."/>
            <person name="Yin Y."/>
            <person name="Ma H."/>
            <person name="Zhang J."/>
            <person name="Wang Z."/>
            <person name="Zhang Y."/>
            <person name="Zhang D."/>
            <person name="Yonezawa T."/>
            <person name="Hasegawa M."/>
            <person name="Zhong Y."/>
            <person name="Liu W."/>
            <person name="Zhang Y."/>
            <person name="Huang Z."/>
            <person name="Zhang S."/>
            <person name="Long R."/>
            <person name="Yang H."/>
            <person name="Wang J."/>
            <person name="Lenstra J.A."/>
            <person name="Cooper D.N."/>
            <person name="Wu Y."/>
            <person name="Wang J."/>
            <person name="Shi P."/>
            <person name="Wang J."/>
            <person name="Liu J."/>
        </authorList>
    </citation>
    <scope>NUCLEOTIDE SEQUENCE [LARGE SCALE GENOMIC DNA]</scope>
    <source>
        <strain evidence="5">yakQH1</strain>
    </source>
</reference>
<dbReference type="PANTHER" id="PTHR19944">
    <property type="entry name" value="MHC CLASS II-RELATED"/>
    <property type="match status" value="1"/>
</dbReference>
<evidence type="ECO:0000256" key="1">
    <source>
        <dbReference type="ARBA" id="ARBA00023157"/>
    </source>
</evidence>
<dbReference type="CDD" id="cd16093">
    <property type="entry name" value="IgC1_CH2_Mu"/>
    <property type="match status" value="1"/>
</dbReference>
<organism evidence="4 5">
    <name type="scientific">Bos mutus</name>
    <name type="common">wild yak</name>
    <dbReference type="NCBI Taxonomy" id="72004"/>
    <lineage>
        <taxon>Eukaryota</taxon>
        <taxon>Metazoa</taxon>
        <taxon>Chordata</taxon>
        <taxon>Craniata</taxon>
        <taxon>Vertebrata</taxon>
        <taxon>Euteleostomi</taxon>
        <taxon>Mammalia</taxon>
        <taxon>Eutheria</taxon>
        <taxon>Laurasiatheria</taxon>
        <taxon>Artiodactyla</taxon>
        <taxon>Ruminantia</taxon>
        <taxon>Pecora</taxon>
        <taxon>Bovidae</taxon>
        <taxon>Bovinae</taxon>
        <taxon>Bos</taxon>
    </lineage>
</organism>
<feature type="non-terminal residue" evidence="4">
    <location>
        <position position="1"/>
    </location>
</feature>
<keyword evidence="1" id="KW-1015">Disulfide bond</keyword>
<dbReference type="PROSITE" id="PS50835">
    <property type="entry name" value="IG_LIKE"/>
    <property type="match status" value="1"/>
</dbReference>
<feature type="non-terminal residue" evidence="4">
    <location>
        <position position="101"/>
    </location>
</feature>
<dbReference type="InterPro" id="IPR007110">
    <property type="entry name" value="Ig-like_dom"/>
</dbReference>
<dbReference type="SUPFAM" id="SSF48726">
    <property type="entry name" value="Immunoglobulin"/>
    <property type="match status" value="1"/>
</dbReference>